<accession>A0A6J2Y454</accession>
<keyword evidence="3" id="KW-0804">Transcription</keyword>
<evidence type="ECO:0000256" key="4">
    <source>
        <dbReference type="ARBA" id="ARBA00023242"/>
    </source>
</evidence>
<feature type="compositionally biased region" description="Acidic residues" evidence="5">
    <location>
        <begin position="103"/>
        <end position="112"/>
    </location>
</feature>
<dbReference type="InParanoid" id="A0A6J2Y454"/>
<keyword evidence="6" id="KW-1185">Reference proteome</keyword>
<gene>
    <name evidence="7" type="primary">LOC115883806</name>
</gene>
<keyword evidence="2" id="KW-0238">DNA-binding</keyword>
<evidence type="ECO:0000256" key="2">
    <source>
        <dbReference type="ARBA" id="ARBA00023125"/>
    </source>
</evidence>
<protein>
    <submittedName>
        <fullName evidence="7">Uncharacterized protein LOC115883806</fullName>
    </submittedName>
</protein>
<evidence type="ECO:0000313" key="7">
    <source>
        <dbReference type="RefSeq" id="XP_030758071.1"/>
    </source>
</evidence>
<proteinExistence type="predicted"/>
<feature type="region of interest" description="Disordered" evidence="5">
    <location>
        <begin position="83"/>
        <end position="138"/>
    </location>
</feature>
<dbReference type="GeneID" id="115883806"/>
<evidence type="ECO:0000256" key="5">
    <source>
        <dbReference type="SAM" id="MobiDB-lite"/>
    </source>
</evidence>
<dbReference type="PANTHER" id="PTHR21545:SF13">
    <property type="entry name" value="ECDYSONE-INDUCED PROTEIN 93F, ISOFORM C"/>
    <property type="match status" value="1"/>
</dbReference>
<dbReference type="OrthoDB" id="10028342at2759"/>
<evidence type="ECO:0000313" key="6">
    <source>
        <dbReference type="Proteomes" id="UP000504635"/>
    </source>
</evidence>
<name>A0A6J2Y454_SITOR</name>
<dbReference type="GO" id="GO:0006357">
    <property type="term" value="P:regulation of transcription by RNA polymerase II"/>
    <property type="evidence" value="ECO:0007669"/>
    <property type="project" value="TreeGrafter"/>
</dbReference>
<reference evidence="7" key="1">
    <citation type="submission" date="2025-08" db="UniProtKB">
        <authorList>
            <consortium name="RefSeq"/>
        </authorList>
    </citation>
    <scope>IDENTIFICATION</scope>
</reference>
<keyword evidence="4" id="KW-0539">Nucleus</keyword>
<dbReference type="GO" id="GO:0005634">
    <property type="term" value="C:nucleus"/>
    <property type="evidence" value="ECO:0007669"/>
    <property type="project" value="TreeGrafter"/>
</dbReference>
<dbReference type="KEGG" id="soy:115883806"/>
<organism evidence="6 7">
    <name type="scientific">Sitophilus oryzae</name>
    <name type="common">Rice weevil</name>
    <name type="synonym">Curculio oryzae</name>
    <dbReference type="NCBI Taxonomy" id="7048"/>
    <lineage>
        <taxon>Eukaryota</taxon>
        <taxon>Metazoa</taxon>
        <taxon>Ecdysozoa</taxon>
        <taxon>Arthropoda</taxon>
        <taxon>Hexapoda</taxon>
        <taxon>Insecta</taxon>
        <taxon>Pterygota</taxon>
        <taxon>Neoptera</taxon>
        <taxon>Endopterygota</taxon>
        <taxon>Coleoptera</taxon>
        <taxon>Polyphaga</taxon>
        <taxon>Cucujiformia</taxon>
        <taxon>Curculionidae</taxon>
        <taxon>Dryophthorinae</taxon>
        <taxon>Sitophilus</taxon>
    </lineage>
</organism>
<dbReference type="RefSeq" id="XP_030758071.1">
    <property type="nucleotide sequence ID" value="XM_030902211.1"/>
</dbReference>
<dbReference type="PANTHER" id="PTHR21545">
    <property type="entry name" value="TRANSCRIPTION FACTOR MLR1/2"/>
    <property type="match status" value="1"/>
</dbReference>
<dbReference type="GO" id="GO:0003677">
    <property type="term" value="F:DNA binding"/>
    <property type="evidence" value="ECO:0007669"/>
    <property type="project" value="UniProtKB-KW"/>
</dbReference>
<dbReference type="Proteomes" id="UP000504635">
    <property type="component" value="Unplaced"/>
</dbReference>
<dbReference type="AlphaFoldDB" id="A0A6J2Y454"/>
<keyword evidence="1" id="KW-0805">Transcription regulation</keyword>
<evidence type="ECO:0000256" key="1">
    <source>
        <dbReference type="ARBA" id="ARBA00023015"/>
    </source>
</evidence>
<evidence type="ECO:0000256" key="3">
    <source>
        <dbReference type="ARBA" id="ARBA00023163"/>
    </source>
</evidence>
<sequence length="175" mass="19685">MAECSYARCAQQRRNIRRELQRWTKNMVHIVGLERIAEELMGRRKWKIYQDSMSRNYLQPLNNNIKRTSSLLSEDDCFQHYQKENNQLIASPKSRGKQSAKEEGEEEEEGASAEEPARAASPVAADAKENDAGDADTGLGWTPQSKCIFCAEGDGKLDSEHVAQHGVLTSLSVEK</sequence>